<dbReference type="InterPro" id="IPR050690">
    <property type="entry name" value="JHDM1_Histone_Demethylase"/>
</dbReference>
<dbReference type="PANTHER" id="PTHR23123">
    <property type="entry name" value="PHD/F-BOX CONTAINING PROTEIN"/>
    <property type="match status" value="1"/>
</dbReference>
<evidence type="ECO:0000313" key="3">
    <source>
        <dbReference type="EMBL" id="CAD6193799.1"/>
    </source>
</evidence>
<dbReference type="Gene3D" id="2.60.120.650">
    <property type="entry name" value="Cupin"/>
    <property type="match status" value="1"/>
</dbReference>
<dbReference type="GO" id="GO:0046872">
    <property type="term" value="F:metal ion binding"/>
    <property type="evidence" value="ECO:0007669"/>
    <property type="project" value="UniProtKB-KW"/>
</dbReference>
<proteinExistence type="predicted"/>
<feature type="compositionally biased region" description="Basic residues" evidence="2">
    <location>
        <begin position="34"/>
        <end position="43"/>
    </location>
</feature>
<sequence>MVPKGRPKKDERPGKKKEVKKMVAGKKEPPGSKKEKKIPKKIPKFSADYEKTPEFDYEDLMKDPNFNKPDLICSPDPAEFNEDYYRRTGLRKPILFHCDPVELGMTIPDSRNFSVNDVLKLIGGNRLIEVVRVEDQSTIKMSLKQFIKSTIIYRLRSDPTVIMSSRWNIRTPRLKTSSVDRRSSAEFAGPKTTGRMPSKREKSTLNPTANIIRPS</sequence>
<dbReference type="OrthoDB" id="5876800at2759"/>
<evidence type="ECO:0000256" key="1">
    <source>
        <dbReference type="ARBA" id="ARBA00022723"/>
    </source>
</evidence>
<organism evidence="3 4">
    <name type="scientific">Caenorhabditis auriculariae</name>
    <dbReference type="NCBI Taxonomy" id="2777116"/>
    <lineage>
        <taxon>Eukaryota</taxon>
        <taxon>Metazoa</taxon>
        <taxon>Ecdysozoa</taxon>
        <taxon>Nematoda</taxon>
        <taxon>Chromadorea</taxon>
        <taxon>Rhabditida</taxon>
        <taxon>Rhabditina</taxon>
        <taxon>Rhabditomorpha</taxon>
        <taxon>Rhabditoidea</taxon>
        <taxon>Rhabditidae</taxon>
        <taxon>Peloderinae</taxon>
        <taxon>Caenorhabditis</taxon>
    </lineage>
</organism>
<accession>A0A8S1HD91</accession>
<gene>
    <name evidence="3" type="ORF">CAUJ_LOCUS9718</name>
</gene>
<protein>
    <submittedName>
        <fullName evidence="3">Uncharacterized protein</fullName>
    </submittedName>
</protein>
<reference evidence="3" key="1">
    <citation type="submission" date="2020-10" db="EMBL/GenBank/DDBJ databases">
        <authorList>
            <person name="Kikuchi T."/>
        </authorList>
    </citation>
    <scope>NUCLEOTIDE SEQUENCE</scope>
    <source>
        <strain evidence="3">NKZ352</strain>
    </source>
</reference>
<feature type="region of interest" description="Disordered" evidence="2">
    <location>
        <begin position="174"/>
        <end position="215"/>
    </location>
</feature>
<name>A0A8S1HD91_9PELO</name>
<dbReference type="EMBL" id="CAJGYM010000038">
    <property type="protein sequence ID" value="CAD6193799.1"/>
    <property type="molecule type" value="Genomic_DNA"/>
</dbReference>
<keyword evidence="1" id="KW-0479">Metal-binding</keyword>
<keyword evidence="4" id="KW-1185">Reference proteome</keyword>
<comment type="caution">
    <text evidence="3">The sequence shown here is derived from an EMBL/GenBank/DDBJ whole genome shotgun (WGS) entry which is preliminary data.</text>
</comment>
<dbReference type="AlphaFoldDB" id="A0A8S1HD91"/>
<evidence type="ECO:0000313" key="4">
    <source>
        <dbReference type="Proteomes" id="UP000835052"/>
    </source>
</evidence>
<dbReference type="Proteomes" id="UP000835052">
    <property type="component" value="Unassembled WGS sequence"/>
</dbReference>
<feature type="region of interest" description="Disordered" evidence="2">
    <location>
        <begin position="1"/>
        <end position="43"/>
    </location>
</feature>
<evidence type="ECO:0000256" key="2">
    <source>
        <dbReference type="SAM" id="MobiDB-lite"/>
    </source>
</evidence>